<sequence length="106" mass="12605">MTKRAAKNGKLAGVRHFFFDLSFKKLLVLLMSYLFVQSDRDEVTNRNNRSSSSFVLPFFLLYPSFLNCRTAPTAEVHHKWAMSKRCRKIKVQKRPSQYFLLITWIW</sequence>
<dbReference type="EMBL" id="GBXM01082551">
    <property type="protein sequence ID" value="JAH26026.1"/>
    <property type="molecule type" value="Transcribed_RNA"/>
</dbReference>
<reference evidence="1" key="1">
    <citation type="submission" date="2014-11" db="EMBL/GenBank/DDBJ databases">
        <authorList>
            <person name="Amaro Gonzalez C."/>
        </authorList>
    </citation>
    <scope>NUCLEOTIDE SEQUENCE</scope>
</reference>
<dbReference type="AlphaFoldDB" id="A0A0E9RA50"/>
<evidence type="ECO:0000313" key="1">
    <source>
        <dbReference type="EMBL" id="JAH26026.1"/>
    </source>
</evidence>
<name>A0A0E9RA50_ANGAN</name>
<reference evidence="1" key="2">
    <citation type="journal article" date="2015" name="Fish Shellfish Immunol.">
        <title>Early steps in the European eel (Anguilla anguilla)-Vibrio vulnificus interaction in the gills: Role of the RtxA13 toxin.</title>
        <authorList>
            <person name="Callol A."/>
            <person name="Pajuelo D."/>
            <person name="Ebbesson L."/>
            <person name="Teles M."/>
            <person name="MacKenzie S."/>
            <person name="Amaro C."/>
        </authorList>
    </citation>
    <scope>NUCLEOTIDE SEQUENCE</scope>
</reference>
<organism evidence="1">
    <name type="scientific">Anguilla anguilla</name>
    <name type="common">European freshwater eel</name>
    <name type="synonym">Muraena anguilla</name>
    <dbReference type="NCBI Taxonomy" id="7936"/>
    <lineage>
        <taxon>Eukaryota</taxon>
        <taxon>Metazoa</taxon>
        <taxon>Chordata</taxon>
        <taxon>Craniata</taxon>
        <taxon>Vertebrata</taxon>
        <taxon>Euteleostomi</taxon>
        <taxon>Actinopterygii</taxon>
        <taxon>Neopterygii</taxon>
        <taxon>Teleostei</taxon>
        <taxon>Anguilliformes</taxon>
        <taxon>Anguillidae</taxon>
        <taxon>Anguilla</taxon>
    </lineage>
</organism>
<accession>A0A0E9RA50</accession>
<proteinExistence type="predicted"/>
<protein>
    <submittedName>
        <fullName evidence="1">Uncharacterized protein</fullName>
    </submittedName>
</protein>